<feature type="chain" id="PRO_5043987444" evidence="5">
    <location>
        <begin position="16"/>
        <end position="173"/>
    </location>
</feature>
<keyword evidence="4 5" id="KW-0732">Signal</keyword>
<protein>
    <submittedName>
        <fullName evidence="6">OLC1v1039226C1</fullName>
    </submittedName>
</protein>
<dbReference type="EMBL" id="OX459121">
    <property type="protein sequence ID" value="CAI9101811.1"/>
    <property type="molecule type" value="Genomic_DNA"/>
</dbReference>
<gene>
    <name evidence="6" type="ORF">OLC1_LOCUS11318</name>
</gene>
<evidence type="ECO:0000313" key="7">
    <source>
        <dbReference type="Proteomes" id="UP001161247"/>
    </source>
</evidence>
<name>A0AAV1D372_OLDCO</name>
<dbReference type="PANTHER" id="PTHR33191:SF77">
    <property type="entry name" value="RIPENING-RELATED PROTEIN 1"/>
    <property type="match status" value="1"/>
</dbReference>
<accession>A0AAV1D372</accession>
<proteinExistence type="inferred from homology"/>
<dbReference type="PANTHER" id="PTHR33191">
    <property type="entry name" value="RIPENING-RELATED PROTEIN 2-RELATED"/>
    <property type="match status" value="1"/>
</dbReference>
<sequence>MLTALSLLFVASVRSQFSCNPGSIPGITPPEGQCDSDCCVQGQQYPTYTCSPPVLGQTSATLTINSFEEGGDGGGPSACDGKYHSDDTPLVALSTGWFSGGSRCFRNIAIQANARSVIAMVVDECNSTVGCDAEHGYQPPCGNSIVDASKAVWEALGVSEGDRGELQITWSDA</sequence>
<dbReference type="InterPro" id="IPR039271">
    <property type="entry name" value="Kiwellin-like"/>
</dbReference>
<dbReference type="GO" id="GO:0005576">
    <property type="term" value="C:extracellular region"/>
    <property type="evidence" value="ECO:0007669"/>
    <property type="project" value="UniProtKB-SubCell"/>
</dbReference>
<evidence type="ECO:0000256" key="5">
    <source>
        <dbReference type="SAM" id="SignalP"/>
    </source>
</evidence>
<evidence type="ECO:0000256" key="3">
    <source>
        <dbReference type="ARBA" id="ARBA00022525"/>
    </source>
</evidence>
<evidence type="ECO:0000313" key="6">
    <source>
        <dbReference type="EMBL" id="CAI9101811.1"/>
    </source>
</evidence>
<evidence type="ECO:0000256" key="4">
    <source>
        <dbReference type="ARBA" id="ARBA00022729"/>
    </source>
</evidence>
<feature type="signal peptide" evidence="5">
    <location>
        <begin position="1"/>
        <end position="15"/>
    </location>
</feature>
<evidence type="ECO:0000256" key="1">
    <source>
        <dbReference type="ARBA" id="ARBA00004613"/>
    </source>
</evidence>
<dbReference type="Gene3D" id="2.40.40.10">
    <property type="entry name" value="RlpA-like domain"/>
    <property type="match status" value="1"/>
</dbReference>
<dbReference type="Pfam" id="PF24300">
    <property type="entry name" value="KWL1"/>
    <property type="match status" value="1"/>
</dbReference>
<keyword evidence="3" id="KW-0964">Secreted</keyword>
<evidence type="ECO:0000256" key="2">
    <source>
        <dbReference type="ARBA" id="ARBA00005592"/>
    </source>
</evidence>
<dbReference type="InterPro" id="IPR036908">
    <property type="entry name" value="RlpA-like_sf"/>
</dbReference>
<dbReference type="Proteomes" id="UP001161247">
    <property type="component" value="Chromosome 4"/>
</dbReference>
<dbReference type="AlphaFoldDB" id="A0AAV1D372"/>
<dbReference type="CDD" id="cd22270">
    <property type="entry name" value="DPBB_kiwellin-like"/>
    <property type="match status" value="1"/>
</dbReference>
<organism evidence="6 7">
    <name type="scientific">Oldenlandia corymbosa var. corymbosa</name>
    <dbReference type="NCBI Taxonomy" id="529605"/>
    <lineage>
        <taxon>Eukaryota</taxon>
        <taxon>Viridiplantae</taxon>
        <taxon>Streptophyta</taxon>
        <taxon>Embryophyta</taxon>
        <taxon>Tracheophyta</taxon>
        <taxon>Spermatophyta</taxon>
        <taxon>Magnoliopsida</taxon>
        <taxon>eudicotyledons</taxon>
        <taxon>Gunneridae</taxon>
        <taxon>Pentapetalae</taxon>
        <taxon>asterids</taxon>
        <taxon>lamiids</taxon>
        <taxon>Gentianales</taxon>
        <taxon>Rubiaceae</taxon>
        <taxon>Rubioideae</taxon>
        <taxon>Spermacoceae</taxon>
        <taxon>Hedyotis-Oldenlandia complex</taxon>
        <taxon>Oldenlandia</taxon>
    </lineage>
</organism>
<dbReference type="SUPFAM" id="SSF50685">
    <property type="entry name" value="Barwin-like endoglucanases"/>
    <property type="match status" value="1"/>
</dbReference>
<comment type="similarity">
    <text evidence="2">Belongs to the kiwellin family.</text>
</comment>
<keyword evidence="7" id="KW-1185">Reference proteome</keyword>
<reference evidence="6" key="1">
    <citation type="submission" date="2023-03" db="EMBL/GenBank/DDBJ databases">
        <authorList>
            <person name="Julca I."/>
        </authorList>
    </citation>
    <scope>NUCLEOTIDE SEQUENCE</scope>
</reference>
<comment type="subcellular location">
    <subcellularLocation>
        <location evidence="1">Secreted</location>
    </subcellularLocation>
</comment>